<dbReference type="Proteomes" id="UP000627166">
    <property type="component" value="Unassembled WGS sequence"/>
</dbReference>
<proteinExistence type="predicted"/>
<reference evidence="1 2" key="1">
    <citation type="submission" date="2020-08" db="EMBL/GenBank/DDBJ databases">
        <title>A Genomic Blueprint of the Chicken Gut Microbiome.</title>
        <authorList>
            <person name="Gilroy R."/>
            <person name="Ravi A."/>
            <person name="Getino M."/>
            <person name="Pursley I."/>
            <person name="Horton D.L."/>
            <person name="Alikhan N.-F."/>
            <person name="Baker D."/>
            <person name="Gharbi K."/>
            <person name="Hall N."/>
            <person name="Watson M."/>
            <person name="Adriaenssens E.M."/>
            <person name="Foster-Nyarko E."/>
            <person name="Jarju S."/>
            <person name="Secka A."/>
            <person name="Antonio M."/>
            <person name="Oren A."/>
            <person name="Chaudhuri R."/>
            <person name="La Ragione R.M."/>
            <person name="Hildebrand F."/>
            <person name="Pallen M.J."/>
        </authorList>
    </citation>
    <scope>NUCLEOTIDE SEQUENCE [LARGE SCALE GENOMIC DNA]</scope>
    <source>
        <strain evidence="1 2">N37</strain>
    </source>
</reference>
<keyword evidence="2" id="KW-1185">Reference proteome</keyword>
<evidence type="ECO:0000313" key="1">
    <source>
        <dbReference type="EMBL" id="MBD8048180.1"/>
    </source>
</evidence>
<protein>
    <submittedName>
        <fullName evidence="1">DUF5626 family protein</fullName>
    </submittedName>
</protein>
<accession>A0ABR8YVC8</accession>
<comment type="caution">
    <text evidence="1">The sequence shown here is derived from an EMBL/GenBank/DDBJ whole genome shotgun (WGS) entry which is preliminary data.</text>
</comment>
<sequence length="147" mass="16660">MIVQFKINIYPDGSIRINVIELPEENNNLLRAIDTGSWETGTGYRTCRGAKVKDSVGIVTASFYADFTLVQNSSDYISSVYDYSINTFFGDYQVEYFGIVRRNEAYDPAEAKLQFKFTGYTGVGAKTCWIKLFVGNDDYYSDSHIIT</sequence>
<gene>
    <name evidence="1" type="ORF">H9637_14225</name>
</gene>
<organism evidence="1 2">
    <name type="scientific">Clostridium faecium</name>
    <dbReference type="NCBI Taxonomy" id="2762223"/>
    <lineage>
        <taxon>Bacteria</taxon>
        <taxon>Bacillati</taxon>
        <taxon>Bacillota</taxon>
        <taxon>Clostridia</taxon>
        <taxon>Eubacteriales</taxon>
        <taxon>Clostridiaceae</taxon>
        <taxon>Clostridium</taxon>
    </lineage>
</organism>
<dbReference type="EMBL" id="JACSQB010000118">
    <property type="protein sequence ID" value="MBD8048180.1"/>
    <property type="molecule type" value="Genomic_DNA"/>
</dbReference>
<evidence type="ECO:0000313" key="2">
    <source>
        <dbReference type="Proteomes" id="UP000627166"/>
    </source>
</evidence>
<name>A0ABR8YVC8_9CLOT</name>